<dbReference type="Proteomes" id="UP000190435">
    <property type="component" value="Unassembled WGS sequence"/>
</dbReference>
<protein>
    <recommendedName>
        <fullName evidence="5">Major capsid protein</fullName>
    </recommendedName>
</protein>
<dbReference type="AlphaFoldDB" id="A0A1S9ZUL9"/>
<accession>A0A1S9ZUL9</accession>
<dbReference type="Proteomes" id="UP000255279">
    <property type="component" value="Unassembled WGS sequence"/>
</dbReference>
<dbReference type="EMBL" id="UGQE01000004">
    <property type="protein sequence ID" value="STZ14512.1"/>
    <property type="molecule type" value="Genomic_DNA"/>
</dbReference>
<dbReference type="STRING" id="34060.B0181_11625"/>
<evidence type="ECO:0000313" key="3">
    <source>
        <dbReference type="Proteomes" id="UP000190435"/>
    </source>
</evidence>
<reference evidence="2 4" key="2">
    <citation type="submission" date="2018-06" db="EMBL/GenBank/DDBJ databases">
        <authorList>
            <consortium name="Pathogen Informatics"/>
            <person name="Doyle S."/>
        </authorList>
    </citation>
    <scope>NUCLEOTIDE SEQUENCE [LARGE SCALE GENOMIC DNA]</scope>
    <source>
        <strain evidence="2 4">NCTC10293</strain>
    </source>
</reference>
<evidence type="ECO:0000313" key="4">
    <source>
        <dbReference type="Proteomes" id="UP000255279"/>
    </source>
</evidence>
<name>A0A1S9ZUL9_9GAMM</name>
<evidence type="ECO:0008006" key="5">
    <source>
        <dbReference type="Google" id="ProtNLM"/>
    </source>
</evidence>
<keyword evidence="3" id="KW-1185">Reference proteome</keyword>
<dbReference type="EMBL" id="MUXU01000100">
    <property type="protein sequence ID" value="OOR86641.1"/>
    <property type="molecule type" value="Genomic_DNA"/>
</dbReference>
<dbReference type="OrthoDB" id="8421149at2"/>
<sequence length="314" mass="34122">MFDLEKFNKQTYTVMTETIDQEVQVFNAQSGGTIELVAKPFQGDFDINASFKLIAGLVRHRDVNNGTNAINQKRLEQIKDVGVKIAAGTDEIVWESAQYRWIMQNPELAAVKIGEQLAKGQIANMLNSGIKSAVSAIRGNTDVTLDKGEQALDYALLTQAGALFGDRSNAIKAWILHSGALTKLQLKALANSERLFTYDSVAVFRDPFGRVFVVTDSPDLVDTNKFNVLGLTEGGVVIANQNDFDGITTHATGKENIQRTYQAEWSYGVSVKGYAWDIAAGGANPNAATLATPTNWKKTATSNKDTAGVLLITQ</sequence>
<evidence type="ECO:0000313" key="2">
    <source>
        <dbReference type="EMBL" id="STZ14512.1"/>
    </source>
</evidence>
<dbReference type="Pfam" id="PF20036">
    <property type="entry name" value="Gp13-like"/>
    <property type="match status" value="1"/>
</dbReference>
<proteinExistence type="predicted"/>
<dbReference type="RefSeq" id="WP_078277637.1">
    <property type="nucleotide sequence ID" value="NZ_CAACXO010000027.1"/>
</dbReference>
<gene>
    <name evidence="1" type="ORF">B0181_11625</name>
    <name evidence="2" type="ORF">NCTC10293_02107</name>
</gene>
<reference evidence="1 3" key="1">
    <citation type="submission" date="2017-02" db="EMBL/GenBank/DDBJ databases">
        <title>Draft genome sequence of Moraxella caviae CCUG 355 type strain.</title>
        <authorList>
            <person name="Engstrom-Jakobsson H."/>
            <person name="Salva-Serra F."/>
            <person name="Thorell K."/>
            <person name="Gonzales-Siles L."/>
            <person name="Karlsson R."/>
            <person name="Boulund F."/>
            <person name="Engstrand L."/>
            <person name="Moore E."/>
        </authorList>
    </citation>
    <scope>NUCLEOTIDE SEQUENCE [LARGE SCALE GENOMIC DNA]</scope>
    <source>
        <strain evidence="1 3">CCUG 355</strain>
    </source>
</reference>
<evidence type="ECO:0000313" key="1">
    <source>
        <dbReference type="EMBL" id="OOR86641.1"/>
    </source>
</evidence>
<dbReference type="InterPro" id="IPR045404">
    <property type="entry name" value="Gp13-like"/>
</dbReference>
<organism evidence="1 3">
    <name type="scientific">Moraxella caviae</name>
    <dbReference type="NCBI Taxonomy" id="34060"/>
    <lineage>
        <taxon>Bacteria</taxon>
        <taxon>Pseudomonadati</taxon>
        <taxon>Pseudomonadota</taxon>
        <taxon>Gammaproteobacteria</taxon>
        <taxon>Moraxellales</taxon>
        <taxon>Moraxellaceae</taxon>
        <taxon>Moraxella</taxon>
    </lineage>
</organism>